<organism evidence="1 2">
    <name type="scientific">Urochloa decumbens</name>
    <dbReference type="NCBI Taxonomy" id="240449"/>
    <lineage>
        <taxon>Eukaryota</taxon>
        <taxon>Viridiplantae</taxon>
        <taxon>Streptophyta</taxon>
        <taxon>Embryophyta</taxon>
        <taxon>Tracheophyta</taxon>
        <taxon>Spermatophyta</taxon>
        <taxon>Magnoliopsida</taxon>
        <taxon>Liliopsida</taxon>
        <taxon>Poales</taxon>
        <taxon>Poaceae</taxon>
        <taxon>PACMAD clade</taxon>
        <taxon>Panicoideae</taxon>
        <taxon>Panicodae</taxon>
        <taxon>Paniceae</taxon>
        <taxon>Melinidinae</taxon>
        <taxon>Urochloa</taxon>
    </lineage>
</organism>
<accession>A0ABC8YQI1</accession>
<dbReference type="EMBL" id="OZ075127">
    <property type="protein sequence ID" value="CAL4948101.1"/>
    <property type="molecule type" value="Genomic_DNA"/>
</dbReference>
<reference evidence="1" key="1">
    <citation type="submission" date="2024-10" db="EMBL/GenBank/DDBJ databases">
        <authorList>
            <person name="Ryan C."/>
        </authorList>
    </citation>
    <scope>NUCLEOTIDE SEQUENCE [LARGE SCALE GENOMIC DNA]</scope>
</reference>
<dbReference type="AlphaFoldDB" id="A0ABC8YQI1"/>
<gene>
    <name evidence="1" type="ORF">URODEC1_LOCUS37182</name>
</gene>
<proteinExistence type="predicted"/>
<name>A0ABC8YQI1_9POAL</name>
<protein>
    <submittedName>
        <fullName evidence="1">Uncharacterized protein</fullName>
    </submittedName>
</protein>
<evidence type="ECO:0000313" key="1">
    <source>
        <dbReference type="EMBL" id="CAL4948101.1"/>
    </source>
</evidence>
<evidence type="ECO:0000313" key="2">
    <source>
        <dbReference type="Proteomes" id="UP001497457"/>
    </source>
</evidence>
<keyword evidence="2" id="KW-1185">Reference proteome</keyword>
<dbReference type="PANTHER" id="PTHR36062">
    <property type="entry name" value="OS01G0687300 PROTEIN"/>
    <property type="match status" value="1"/>
</dbReference>
<sequence>MVNEVIEAMVQSSLQRSGCQDCPAKRFGEKEFQILSSQSDIGLPFELIKARVSESLMLGASNAGASAENKHQFSSKTWGITHNVCQGVDCKNFDRVGTAFEASMMQKNVNLYADNTVVTERFSFHKLSDISVNYRKVLSSDNLNMEGDYFPMFEINRKIDGILNPRRTAFVTSPDKSFVPQKDLKVNMSTSNVMAFSSKEYQFHSQRIADENMSKCRSTGGILSHQDKHIGLSFDQAGKKLKGHLSIEESSSCSKNETNSSCSLTDKLCASNLIVNSKEAPCSSENNFIFSASRKENKNAEGTLLEMKLGALEGCPKQQDFERVAHHGPVLGRECDMRPVNASTTSKGSDVGTSGRGMVFANLLQSEHENMHRVNSAMTSTKSCDLPGKIESTLAMKSKVETLAFGKLPKDILTDSKRKAPCLFETLTLPSKSHGTYLNDPICSGRSCGNMGSCLLGTQIQFATKTDTLYSGTHHASGFASKLTHKDSGCPNMAKSEQVATSSIRGVSSCSGGNETLNLSAGNHRSCLKETCTNKQEWSMSKPSSMNLDLVLFQISRMRNPISSALIESPVCSEPSDRWLKRLQNDILDPRFPCSKRAKVGDGPLPGGVCTVFGQELNFDMGKADMINQAKEVQLRYGRLITQKNLEGSLISEKSLNSWIGRWCQGGAPIYHGTSNVEKQTSKLNVPPDDLEGQFPSIAAMAMMGRAMNKLRPCELQKRGPSVVWKTQGL</sequence>
<dbReference type="PANTHER" id="PTHR36062:SF1">
    <property type="entry name" value="OS01G0687300 PROTEIN"/>
    <property type="match status" value="1"/>
</dbReference>
<dbReference type="InterPro" id="IPR037476">
    <property type="entry name" value="PCH1"/>
</dbReference>
<dbReference type="Proteomes" id="UP001497457">
    <property type="component" value="Chromosome 17b"/>
</dbReference>